<comment type="caution">
    <text evidence="1">The sequence shown here is derived from an EMBL/GenBank/DDBJ whole genome shotgun (WGS) entry which is preliminary data.</text>
</comment>
<sequence>QGKGSAYNFMLVLQRMADPFLADTVPDIYINFLAITRFHQYLDLKMRRGHAHNIDVALPGETKRPYPNRPKGFVGILCTACPERGVNM</sequence>
<protein>
    <submittedName>
        <fullName evidence="1">Uncharacterized protein</fullName>
    </submittedName>
</protein>
<gene>
    <name evidence="1" type="ORF">B0H17DRAFT_864536</name>
</gene>
<feature type="non-terminal residue" evidence="1">
    <location>
        <position position="88"/>
    </location>
</feature>
<organism evidence="1 2">
    <name type="scientific">Mycena rosella</name>
    <name type="common">Pink bonnet</name>
    <name type="synonym">Agaricus rosellus</name>
    <dbReference type="NCBI Taxonomy" id="1033263"/>
    <lineage>
        <taxon>Eukaryota</taxon>
        <taxon>Fungi</taxon>
        <taxon>Dikarya</taxon>
        <taxon>Basidiomycota</taxon>
        <taxon>Agaricomycotina</taxon>
        <taxon>Agaricomycetes</taxon>
        <taxon>Agaricomycetidae</taxon>
        <taxon>Agaricales</taxon>
        <taxon>Marasmiineae</taxon>
        <taxon>Mycenaceae</taxon>
        <taxon>Mycena</taxon>
    </lineage>
</organism>
<reference evidence="1" key="1">
    <citation type="submission" date="2023-03" db="EMBL/GenBank/DDBJ databases">
        <title>Massive genome expansion in bonnet fungi (Mycena s.s.) driven by repeated elements and novel gene families across ecological guilds.</title>
        <authorList>
            <consortium name="Lawrence Berkeley National Laboratory"/>
            <person name="Harder C.B."/>
            <person name="Miyauchi S."/>
            <person name="Viragh M."/>
            <person name="Kuo A."/>
            <person name="Thoen E."/>
            <person name="Andreopoulos B."/>
            <person name="Lu D."/>
            <person name="Skrede I."/>
            <person name="Drula E."/>
            <person name="Henrissat B."/>
            <person name="Morin E."/>
            <person name="Kohler A."/>
            <person name="Barry K."/>
            <person name="LaButti K."/>
            <person name="Morin E."/>
            <person name="Salamov A."/>
            <person name="Lipzen A."/>
            <person name="Mereny Z."/>
            <person name="Hegedus B."/>
            <person name="Baldrian P."/>
            <person name="Stursova M."/>
            <person name="Weitz H."/>
            <person name="Taylor A."/>
            <person name="Grigoriev I.V."/>
            <person name="Nagy L.G."/>
            <person name="Martin F."/>
            <person name="Kauserud H."/>
        </authorList>
    </citation>
    <scope>NUCLEOTIDE SEQUENCE</scope>
    <source>
        <strain evidence="1">CBHHK067</strain>
    </source>
</reference>
<feature type="non-terminal residue" evidence="1">
    <location>
        <position position="1"/>
    </location>
</feature>
<name>A0AAD7DJH7_MYCRO</name>
<proteinExistence type="predicted"/>
<evidence type="ECO:0000313" key="1">
    <source>
        <dbReference type="EMBL" id="KAJ7693204.1"/>
    </source>
</evidence>
<evidence type="ECO:0000313" key="2">
    <source>
        <dbReference type="Proteomes" id="UP001221757"/>
    </source>
</evidence>
<dbReference type="EMBL" id="JARKIE010000047">
    <property type="protein sequence ID" value="KAJ7693204.1"/>
    <property type="molecule type" value="Genomic_DNA"/>
</dbReference>
<keyword evidence="2" id="KW-1185">Reference proteome</keyword>
<accession>A0AAD7DJH7</accession>
<dbReference type="AlphaFoldDB" id="A0AAD7DJH7"/>
<dbReference type="Proteomes" id="UP001221757">
    <property type="component" value="Unassembled WGS sequence"/>
</dbReference>